<evidence type="ECO:0000259" key="1">
    <source>
        <dbReference type="Pfam" id="PF13966"/>
    </source>
</evidence>
<dbReference type="Gramene" id="Kaladp0769s0003.1.v1.1">
    <property type="protein sequence ID" value="Kaladp0769s0003.1.v1.1"/>
    <property type="gene ID" value="Kaladp0769s0003.v1.1"/>
</dbReference>
<sequence>MAKFQEQLKEKAKELHLKEKAIYREKCPISPKMDGTQIFFSQSKISRLICKRRINTKDRLMKFGLITDPRCPLCMRENEDINHLFFKCTVSDNLLEYACTMLQMEKPSGNVLEVLTFVMKNFAGPAMRNLASRASFNIVAYSLWKERNARIFRNNTKTFQQLTKEVKNDIYIMLSKINKMKKTRKNILWAEQMGIDPHFQAKKPPSVFLDEGL</sequence>
<dbReference type="InterPro" id="IPR026960">
    <property type="entry name" value="RVT-Znf"/>
</dbReference>
<name>A0A7N0VGA5_KALFE</name>
<dbReference type="Pfam" id="PF13966">
    <property type="entry name" value="zf-RVT"/>
    <property type="match status" value="1"/>
</dbReference>
<dbReference type="OMA" id="CKRRINT"/>
<dbReference type="Proteomes" id="UP000594263">
    <property type="component" value="Unplaced"/>
</dbReference>
<accession>A0A7N0VGA5</accession>
<reference evidence="2" key="1">
    <citation type="submission" date="2021-01" db="UniProtKB">
        <authorList>
            <consortium name="EnsemblPlants"/>
        </authorList>
    </citation>
    <scope>IDENTIFICATION</scope>
</reference>
<dbReference type="AlphaFoldDB" id="A0A7N0VGA5"/>
<keyword evidence="3" id="KW-1185">Reference proteome</keyword>
<organism evidence="2 3">
    <name type="scientific">Kalanchoe fedtschenkoi</name>
    <name type="common">Lavender scallops</name>
    <name type="synonym">South American air plant</name>
    <dbReference type="NCBI Taxonomy" id="63787"/>
    <lineage>
        <taxon>Eukaryota</taxon>
        <taxon>Viridiplantae</taxon>
        <taxon>Streptophyta</taxon>
        <taxon>Embryophyta</taxon>
        <taxon>Tracheophyta</taxon>
        <taxon>Spermatophyta</taxon>
        <taxon>Magnoliopsida</taxon>
        <taxon>eudicotyledons</taxon>
        <taxon>Gunneridae</taxon>
        <taxon>Pentapetalae</taxon>
        <taxon>Saxifragales</taxon>
        <taxon>Crassulaceae</taxon>
        <taxon>Kalanchoe</taxon>
    </lineage>
</organism>
<protein>
    <recommendedName>
        <fullName evidence="1">Reverse transcriptase zinc-binding domain-containing protein</fullName>
    </recommendedName>
</protein>
<proteinExistence type="predicted"/>
<evidence type="ECO:0000313" key="2">
    <source>
        <dbReference type="EnsemblPlants" id="Kaladp0769s0003.1.v1.1"/>
    </source>
</evidence>
<feature type="domain" description="Reverse transcriptase zinc-binding" evidence="1">
    <location>
        <begin position="38"/>
        <end position="92"/>
    </location>
</feature>
<evidence type="ECO:0000313" key="3">
    <source>
        <dbReference type="Proteomes" id="UP000594263"/>
    </source>
</evidence>
<dbReference type="EnsemblPlants" id="Kaladp0769s0003.1.v1.1">
    <property type="protein sequence ID" value="Kaladp0769s0003.1.v1.1"/>
    <property type="gene ID" value="Kaladp0769s0003.v1.1"/>
</dbReference>